<dbReference type="FunFam" id="2.170.130.10:FF:000008">
    <property type="entry name" value="SusC/RagA family TonB-linked outer membrane protein"/>
    <property type="match status" value="1"/>
</dbReference>
<dbReference type="Pfam" id="PF13715">
    <property type="entry name" value="CarbopepD_reg_2"/>
    <property type="match status" value="1"/>
</dbReference>
<organism evidence="9 10">
    <name type="scientific">Bacteroides xylanisolvens</name>
    <dbReference type="NCBI Taxonomy" id="371601"/>
    <lineage>
        <taxon>Bacteria</taxon>
        <taxon>Pseudomonadati</taxon>
        <taxon>Bacteroidota</taxon>
        <taxon>Bacteroidia</taxon>
        <taxon>Bacteroidales</taxon>
        <taxon>Bacteroidaceae</taxon>
        <taxon>Bacteroides</taxon>
    </lineage>
</organism>
<dbReference type="SUPFAM" id="SSF49464">
    <property type="entry name" value="Carboxypeptidase regulatory domain-like"/>
    <property type="match status" value="1"/>
</dbReference>
<keyword evidence="2 7" id="KW-0813">Transport</keyword>
<evidence type="ECO:0000313" key="10">
    <source>
        <dbReference type="Proteomes" id="UP001197958"/>
    </source>
</evidence>
<dbReference type="InterPro" id="IPR039426">
    <property type="entry name" value="TonB-dep_rcpt-like"/>
</dbReference>
<dbReference type="Proteomes" id="UP001197958">
    <property type="component" value="Unassembled WGS sequence"/>
</dbReference>
<dbReference type="PROSITE" id="PS00018">
    <property type="entry name" value="EF_HAND_1"/>
    <property type="match status" value="1"/>
</dbReference>
<dbReference type="RefSeq" id="WP_134985848.1">
    <property type="nucleotide sequence ID" value="NZ_JAIWWO010000035.1"/>
</dbReference>
<dbReference type="InterPro" id="IPR036942">
    <property type="entry name" value="Beta-barrel_TonB_sf"/>
</dbReference>
<dbReference type="InterPro" id="IPR012910">
    <property type="entry name" value="Plug_dom"/>
</dbReference>
<dbReference type="InterPro" id="IPR008969">
    <property type="entry name" value="CarboxyPept-like_regulatory"/>
</dbReference>
<dbReference type="Gene3D" id="2.170.130.10">
    <property type="entry name" value="TonB-dependent receptor, plug domain"/>
    <property type="match status" value="1"/>
</dbReference>
<dbReference type="InterPro" id="IPR018247">
    <property type="entry name" value="EF_Hand_1_Ca_BS"/>
</dbReference>
<dbReference type="GO" id="GO:0009279">
    <property type="term" value="C:cell outer membrane"/>
    <property type="evidence" value="ECO:0007669"/>
    <property type="project" value="UniProtKB-SubCell"/>
</dbReference>
<name>A0AAW4SFS2_9BACE</name>
<keyword evidence="6 7" id="KW-0998">Cell outer membrane</keyword>
<dbReference type="NCBIfam" id="TIGR04057">
    <property type="entry name" value="SusC_RagA_signa"/>
    <property type="match status" value="1"/>
</dbReference>
<comment type="similarity">
    <text evidence="7">Belongs to the TonB-dependent receptor family.</text>
</comment>
<comment type="subcellular location">
    <subcellularLocation>
        <location evidence="1 7">Cell outer membrane</location>
        <topology evidence="1 7">Multi-pass membrane protein</topology>
    </subcellularLocation>
</comment>
<proteinExistence type="inferred from homology"/>
<keyword evidence="4 7" id="KW-0812">Transmembrane</keyword>
<dbReference type="InterPro" id="IPR023997">
    <property type="entry name" value="TonB-dep_OMP_SusC/RagA_CS"/>
</dbReference>
<evidence type="ECO:0000256" key="5">
    <source>
        <dbReference type="ARBA" id="ARBA00023136"/>
    </source>
</evidence>
<accession>A0AAW4SFS2</accession>
<dbReference type="PROSITE" id="PS52016">
    <property type="entry name" value="TONB_DEPENDENT_REC_3"/>
    <property type="match status" value="1"/>
</dbReference>
<feature type="domain" description="TonB-dependent receptor plug" evidence="8">
    <location>
        <begin position="130"/>
        <end position="237"/>
    </location>
</feature>
<dbReference type="EMBL" id="JAIWWW010000001">
    <property type="protein sequence ID" value="MCA4521635.1"/>
    <property type="molecule type" value="Genomic_DNA"/>
</dbReference>
<evidence type="ECO:0000256" key="4">
    <source>
        <dbReference type="ARBA" id="ARBA00022692"/>
    </source>
</evidence>
<dbReference type="Pfam" id="PF07715">
    <property type="entry name" value="Plug"/>
    <property type="match status" value="1"/>
</dbReference>
<dbReference type="Gene3D" id="2.40.170.20">
    <property type="entry name" value="TonB-dependent receptor, beta-barrel domain"/>
    <property type="match status" value="1"/>
</dbReference>
<dbReference type="AlphaFoldDB" id="A0AAW4SFS2"/>
<evidence type="ECO:0000256" key="2">
    <source>
        <dbReference type="ARBA" id="ARBA00022448"/>
    </source>
</evidence>
<keyword evidence="3 7" id="KW-1134">Transmembrane beta strand</keyword>
<gene>
    <name evidence="9" type="ORF">LDZ35_00170</name>
</gene>
<evidence type="ECO:0000256" key="7">
    <source>
        <dbReference type="PROSITE-ProRule" id="PRU01360"/>
    </source>
</evidence>
<evidence type="ECO:0000259" key="8">
    <source>
        <dbReference type="Pfam" id="PF07715"/>
    </source>
</evidence>
<evidence type="ECO:0000256" key="1">
    <source>
        <dbReference type="ARBA" id="ARBA00004571"/>
    </source>
</evidence>
<dbReference type="InterPro" id="IPR023996">
    <property type="entry name" value="TonB-dep_OMP_SusC/RagA"/>
</dbReference>
<protein>
    <submittedName>
        <fullName evidence="9">TonB-dependent receptor</fullName>
    </submittedName>
</protein>
<dbReference type="Gene3D" id="2.60.40.1120">
    <property type="entry name" value="Carboxypeptidase-like, regulatory domain"/>
    <property type="match status" value="1"/>
</dbReference>
<evidence type="ECO:0000313" key="9">
    <source>
        <dbReference type="EMBL" id="MCA4521635.1"/>
    </source>
</evidence>
<comment type="caution">
    <text evidence="9">The sequence shown here is derived from an EMBL/GenBank/DDBJ whole genome shotgun (WGS) entry which is preliminary data.</text>
</comment>
<dbReference type="InterPro" id="IPR037066">
    <property type="entry name" value="Plug_dom_sf"/>
</dbReference>
<dbReference type="NCBIfam" id="TIGR04056">
    <property type="entry name" value="OMP_RagA_SusC"/>
    <property type="match status" value="1"/>
</dbReference>
<evidence type="ECO:0000256" key="6">
    <source>
        <dbReference type="ARBA" id="ARBA00023237"/>
    </source>
</evidence>
<reference evidence="9" key="1">
    <citation type="submission" date="2023-08" db="EMBL/GenBank/DDBJ databases">
        <title>Mucin Metabolism Genes Underlie the Key Renovations of Bacteroides xylanisolvens Genomes in Captive Great Apes.</title>
        <authorList>
            <person name="Nishida A.H."/>
        </authorList>
    </citation>
    <scope>NUCLEOTIDE SEQUENCE</scope>
    <source>
        <strain evidence="9">P19.10B</strain>
    </source>
</reference>
<dbReference type="FunFam" id="2.60.40.1120:FF:000003">
    <property type="entry name" value="Outer membrane protein Omp121"/>
    <property type="match status" value="1"/>
</dbReference>
<evidence type="ECO:0000256" key="3">
    <source>
        <dbReference type="ARBA" id="ARBA00022452"/>
    </source>
</evidence>
<keyword evidence="9" id="KW-0675">Receptor</keyword>
<dbReference type="SUPFAM" id="SSF56935">
    <property type="entry name" value="Porins"/>
    <property type="match status" value="1"/>
</dbReference>
<keyword evidence="5 7" id="KW-0472">Membrane</keyword>
<sequence>MKLLKSKILRDASRIKSLPICIFMFFFLFTPFVYSQSRKQITGSVQDVQGNPLIGVSILETGTSNGTITDMNGTYSLNISSTNATLRFSYIGYEEQLIKIQGRNVINVKMNEETSNLDEVVVVGYGVQRKSDLTGAISSINAAETLKKMPAAQVADLLQGRIAGLSIVNSSGAAGAAPTLRVRGVNSIKADGGPLVVIDGFPGGNLSAINPADIKSIEVLKDASSTAIYGSRGANGVILITTKSPKEGKLSVDYNGYVVAGTPADKPSIMPVNEFARMANDWNQAYYGKDLYTERQITNFTNGYDTYDYMGNIINDYAISHSHDISIKGGNDKMSFLFSTQYIHNKGIAGHSTNDRWNYRLKVDANITKKLKFGANFYGMINSAAGNNFSGQYSLLTLAQQFPQTVLPYDKEGNLTQGTIDNTGIYNPIGFIDEQKRNNNEDMTFNNWLQAYISYEIIPGLTFRNEQQINIGNRFYGTTSSKQSMNGFLKGKSLATYYDANSWGWRMTNTLNYTKELNKNNRINATIGVEESLSRSYIMRQTAEGLTSESIGWKNMMLAETSKLEDNEVSKTTAISYFGRINYVLMNRYMATVTFRRDGSSLLSYDHRWDNFPSFSLAWNLKEESFLKNINSLDQLKLRYGYGVSGNQAVAAYSAYTQYDATIGNGQIAYTLVPGNPILKWEKTHQHNYGVDAAFLNGRISFTFDYYDKKTKDAINTVVLPADTGLSSGLRNAAEISNKGFEITLGITPITAKDFYWKADISLAHNKAKIEKLGDIDSDFMEIGTGWGNSFYRYFVGEPIGAIYGLQSTGVWSTEEYNNPDIKKPTSPTVRPGSYKYVDQNDSGTIDADDYVIIGNGQPKFNWGMNNSFTYKNFDLNIFLIGFHGFDIYNYPRARLTSSLSPFPELAERWIAGKNENAIIAGFGKDRDAITSPETVASSTFVEKGDFVKLKSITLGYNFSKGLLSKINLSAARVYFSIKNVCTITKYSGNDPELSISNPLRPGLDMGTYPSQREYLLGLNVSF</sequence>